<dbReference type="EMBL" id="BMIA01000001">
    <property type="protein sequence ID" value="GGH22004.1"/>
    <property type="molecule type" value="Genomic_DNA"/>
</dbReference>
<accession>A0ABQ1YDD6</accession>
<gene>
    <name evidence="1" type="ORF">GCM10007423_03540</name>
</gene>
<comment type="caution">
    <text evidence="1">The sequence shown here is derived from an EMBL/GenBank/DDBJ whole genome shotgun (WGS) entry which is preliminary data.</text>
</comment>
<proteinExistence type="predicted"/>
<name>A0ABQ1YDD6_9BACT</name>
<protein>
    <submittedName>
        <fullName evidence="1">Uncharacterized protein</fullName>
    </submittedName>
</protein>
<evidence type="ECO:0000313" key="2">
    <source>
        <dbReference type="Proteomes" id="UP000600214"/>
    </source>
</evidence>
<sequence>MVTQFEKDYGMINKQFTYFHLGQIKRLPGVHFQDDKTRLDQNKTYAFYGRGYNIAFPREGQIGVEVLTICKPTELPIYSNEPFIECIASLPLKEISYANLVKLKRQMSK</sequence>
<evidence type="ECO:0000313" key="1">
    <source>
        <dbReference type="EMBL" id="GGH22004.1"/>
    </source>
</evidence>
<dbReference type="Proteomes" id="UP000600214">
    <property type="component" value="Unassembled WGS sequence"/>
</dbReference>
<reference evidence="2" key="1">
    <citation type="journal article" date="2019" name="Int. J. Syst. Evol. Microbiol.">
        <title>The Global Catalogue of Microorganisms (GCM) 10K type strain sequencing project: providing services to taxonomists for standard genome sequencing and annotation.</title>
        <authorList>
            <consortium name="The Broad Institute Genomics Platform"/>
            <consortium name="The Broad Institute Genome Sequencing Center for Infectious Disease"/>
            <person name="Wu L."/>
            <person name="Ma J."/>
        </authorList>
    </citation>
    <scope>NUCLEOTIDE SEQUENCE [LARGE SCALE GENOMIC DNA]</scope>
    <source>
        <strain evidence="2">CGMCC 1.15288</strain>
    </source>
</reference>
<keyword evidence="2" id="KW-1185">Reference proteome</keyword>
<organism evidence="1 2">
    <name type="scientific">Dyadobacter endophyticus</name>
    <dbReference type="NCBI Taxonomy" id="1749036"/>
    <lineage>
        <taxon>Bacteria</taxon>
        <taxon>Pseudomonadati</taxon>
        <taxon>Bacteroidota</taxon>
        <taxon>Cytophagia</taxon>
        <taxon>Cytophagales</taxon>
        <taxon>Spirosomataceae</taxon>
        <taxon>Dyadobacter</taxon>
    </lineage>
</organism>